<protein>
    <submittedName>
        <fullName evidence="1">Cof-like hydrolase</fullName>
    </submittedName>
</protein>
<keyword evidence="2" id="KW-1185">Reference proteome</keyword>
<dbReference type="SFLD" id="SFLDS00003">
    <property type="entry name" value="Haloacid_Dehalogenase"/>
    <property type="match status" value="1"/>
</dbReference>
<dbReference type="InterPro" id="IPR036412">
    <property type="entry name" value="HAD-like_sf"/>
</dbReference>
<dbReference type="EMBL" id="CP001785">
    <property type="protein sequence ID" value="ACX52908.1"/>
    <property type="molecule type" value="Genomic_DNA"/>
</dbReference>
<dbReference type="STRING" id="429009.Adeg_1822"/>
<evidence type="ECO:0000313" key="2">
    <source>
        <dbReference type="Proteomes" id="UP000002620"/>
    </source>
</evidence>
<dbReference type="AlphaFoldDB" id="C9R9C9"/>
<gene>
    <name evidence="1" type="ordered locus">Adeg_1822</name>
</gene>
<proteinExistence type="predicted"/>
<dbReference type="InterPro" id="IPR000150">
    <property type="entry name" value="Cof"/>
</dbReference>
<accession>C9R9C9</accession>
<dbReference type="Gene3D" id="3.40.50.1000">
    <property type="entry name" value="HAD superfamily/HAD-like"/>
    <property type="match status" value="1"/>
</dbReference>
<reference evidence="1 2" key="1">
    <citation type="submission" date="2009-10" db="EMBL/GenBank/DDBJ databases">
        <title>Complete sequence of chromosome of Ammonifex degensii KC4.</title>
        <authorList>
            <consortium name="US DOE Joint Genome Institute"/>
            <person name="Kerfeld C."/>
            <person name="Goodner B."/>
            <person name="Huber H."/>
            <person name="Stetter K."/>
            <person name="Lucas S."/>
            <person name="Copeland A."/>
            <person name="Lapidus A."/>
            <person name="Glavina del Rio T."/>
            <person name="Dalin E."/>
            <person name="Tice H."/>
            <person name="Bruce D."/>
            <person name="Goodwin L."/>
            <person name="Pitluck S."/>
            <person name="Saunders E."/>
            <person name="Brettin T."/>
            <person name="Detter J.C."/>
            <person name="Han C."/>
            <person name="Larimer F."/>
            <person name="Land M."/>
            <person name="Hauser L."/>
            <person name="Kyrpides N."/>
            <person name="Ovchinnikova G."/>
            <person name="Richardson P."/>
        </authorList>
    </citation>
    <scope>NUCLEOTIDE SEQUENCE [LARGE SCALE GENOMIC DNA]</scope>
    <source>
        <strain evidence="2">DSM 10501 / KC4</strain>
    </source>
</reference>
<dbReference type="PANTHER" id="PTHR10000">
    <property type="entry name" value="PHOSPHOSERINE PHOSPHATASE"/>
    <property type="match status" value="1"/>
</dbReference>
<dbReference type="RefSeq" id="WP_015739785.1">
    <property type="nucleotide sequence ID" value="NC_013385.1"/>
</dbReference>
<dbReference type="InterPro" id="IPR023214">
    <property type="entry name" value="HAD_sf"/>
</dbReference>
<dbReference type="Pfam" id="PF08282">
    <property type="entry name" value="Hydrolase_3"/>
    <property type="match status" value="1"/>
</dbReference>
<dbReference type="SFLD" id="SFLDG01144">
    <property type="entry name" value="C2.B.4:_PGP_Like"/>
    <property type="match status" value="1"/>
</dbReference>
<dbReference type="Gene3D" id="3.30.1240.10">
    <property type="match status" value="1"/>
</dbReference>
<organism evidence="1 2">
    <name type="scientific">Ammonifex degensii (strain DSM 10501 / KC4)</name>
    <dbReference type="NCBI Taxonomy" id="429009"/>
    <lineage>
        <taxon>Bacteria</taxon>
        <taxon>Bacillati</taxon>
        <taxon>Bacillota</taxon>
        <taxon>Clostridia</taxon>
        <taxon>Thermoanaerobacterales</taxon>
        <taxon>Thermoanaerobacteraceae</taxon>
        <taxon>Ammonifex</taxon>
    </lineage>
</organism>
<dbReference type="NCBIfam" id="TIGR00099">
    <property type="entry name" value="Cof-subfamily"/>
    <property type="match status" value="1"/>
</dbReference>
<dbReference type="CDD" id="cd07516">
    <property type="entry name" value="HAD_Pase"/>
    <property type="match status" value="1"/>
</dbReference>
<dbReference type="SUPFAM" id="SSF56784">
    <property type="entry name" value="HAD-like"/>
    <property type="match status" value="1"/>
</dbReference>
<dbReference type="eggNOG" id="COG0561">
    <property type="taxonomic scope" value="Bacteria"/>
</dbReference>
<dbReference type="GO" id="GO:0000287">
    <property type="term" value="F:magnesium ion binding"/>
    <property type="evidence" value="ECO:0007669"/>
    <property type="project" value="TreeGrafter"/>
</dbReference>
<dbReference type="NCBIfam" id="TIGR01484">
    <property type="entry name" value="HAD-SF-IIB"/>
    <property type="match status" value="1"/>
</dbReference>
<sequence>MTIKLVAIDLDDTLLDPELKITPRTRRVLQEVQRRGVRVVLATGRMYRATIPYAAELGLKGPLITYQGAWVKNFPGEEELLHLPVPLDLAREVLDYLYPLGFHLQVYVNDTLCFSRLTPEGERYACMCRVKPRIVGDLRRFLREPPTKVLMVAPEEEIDRLLPELEARYRGVLYVGKSKPYFLEIAHPQATKGQALAHLAEYFGLRPEEVMAIGDSYNDLSMFRFAGLAVAMGNARPEIQAEADFVTASNAEEGVAEALEKFVLGGKT</sequence>
<dbReference type="Proteomes" id="UP000002620">
    <property type="component" value="Chromosome"/>
</dbReference>
<keyword evidence="1" id="KW-0378">Hydrolase</keyword>
<dbReference type="GO" id="GO:0016791">
    <property type="term" value="F:phosphatase activity"/>
    <property type="evidence" value="ECO:0007669"/>
    <property type="project" value="UniProtKB-ARBA"/>
</dbReference>
<dbReference type="PANTHER" id="PTHR10000:SF8">
    <property type="entry name" value="HAD SUPERFAMILY HYDROLASE-LIKE, TYPE 3"/>
    <property type="match status" value="1"/>
</dbReference>
<dbReference type="SFLD" id="SFLDG01140">
    <property type="entry name" value="C2.B:_Phosphomannomutase_and_P"/>
    <property type="match status" value="1"/>
</dbReference>
<evidence type="ECO:0000313" key="1">
    <source>
        <dbReference type="EMBL" id="ACX52908.1"/>
    </source>
</evidence>
<name>C9R9C9_AMMDK</name>
<dbReference type="GO" id="GO:0005829">
    <property type="term" value="C:cytosol"/>
    <property type="evidence" value="ECO:0007669"/>
    <property type="project" value="TreeGrafter"/>
</dbReference>
<dbReference type="HOGENOM" id="CLU_044146_0_1_9"/>
<dbReference type="InterPro" id="IPR006379">
    <property type="entry name" value="HAD-SF_hydro_IIB"/>
</dbReference>
<dbReference type="OrthoDB" id="9781413at2"/>
<dbReference type="KEGG" id="adg:Adeg_1822"/>